<feature type="domain" description="Peptidase S1" evidence="5">
    <location>
        <begin position="26"/>
        <end position="256"/>
    </location>
</feature>
<dbReference type="SMART" id="SM00369">
    <property type="entry name" value="LRR_TYP"/>
    <property type="match status" value="2"/>
</dbReference>
<feature type="signal peptide" evidence="4">
    <location>
        <begin position="1"/>
        <end position="20"/>
    </location>
</feature>
<dbReference type="GO" id="GO:0006508">
    <property type="term" value="P:proteolysis"/>
    <property type="evidence" value="ECO:0007669"/>
    <property type="project" value="InterPro"/>
</dbReference>
<dbReference type="Gene3D" id="2.40.10.10">
    <property type="entry name" value="Trypsin-like serine proteases"/>
    <property type="match status" value="1"/>
</dbReference>
<keyword evidence="1" id="KW-0433">Leucine-rich repeat</keyword>
<reference evidence="6 7" key="1">
    <citation type="submission" date="2015-04" db="EMBL/GenBank/DDBJ databases">
        <authorList>
            <person name="Syromyatnikov M.Y."/>
            <person name="Popov V.N."/>
        </authorList>
    </citation>
    <scope>NUCLEOTIDE SEQUENCE [LARGE SCALE GENOMIC DNA]</scope>
</reference>
<protein>
    <submittedName>
        <fullName evidence="6">CLUMA_CG009794, isoform A</fullName>
    </submittedName>
</protein>
<dbReference type="OrthoDB" id="238681at2759"/>
<accession>A0A1J1ID54</accession>
<dbReference type="PROSITE" id="PS51450">
    <property type="entry name" value="LRR"/>
    <property type="match status" value="1"/>
</dbReference>
<dbReference type="Pfam" id="PF13855">
    <property type="entry name" value="LRR_8"/>
    <property type="match status" value="1"/>
</dbReference>
<keyword evidence="2" id="KW-0677">Repeat</keyword>
<dbReference type="Gene3D" id="3.80.10.10">
    <property type="entry name" value="Ribonuclease Inhibitor"/>
    <property type="match status" value="1"/>
</dbReference>
<dbReference type="InterPro" id="IPR003591">
    <property type="entry name" value="Leu-rich_rpt_typical-subtyp"/>
</dbReference>
<dbReference type="InterPro" id="IPR032675">
    <property type="entry name" value="LRR_dom_sf"/>
</dbReference>
<dbReference type="InterPro" id="IPR001254">
    <property type="entry name" value="Trypsin_dom"/>
</dbReference>
<dbReference type="InterPro" id="IPR051333">
    <property type="entry name" value="CLIP_Serine_Protease"/>
</dbReference>
<dbReference type="PANTHER" id="PTHR24260:SF136">
    <property type="entry name" value="GH08193P-RELATED"/>
    <property type="match status" value="1"/>
</dbReference>
<organism evidence="6 7">
    <name type="scientific">Clunio marinus</name>
    <dbReference type="NCBI Taxonomy" id="568069"/>
    <lineage>
        <taxon>Eukaryota</taxon>
        <taxon>Metazoa</taxon>
        <taxon>Ecdysozoa</taxon>
        <taxon>Arthropoda</taxon>
        <taxon>Hexapoda</taxon>
        <taxon>Insecta</taxon>
        <taxon>Pterygota</taxon>
        <taxon>Neoptera</taxon>
        <taxon>Endopterygota</taxon>
        <taxon>Diptera</taxon>
        <taxon>Nematocera</taxon>
        <taxon>Chironomoidea</taxon>
        <taxon>Chironomidae</taxon>
        <taxon>Clunio</taxon>
    </lineage>
</organism>
<sequence length="492" mass="56582">MAAHKMLLCVLMSLFVLTTAQECGKFTGNIDDKDSKLPWMVQLRERMSSDVICTGTLISNRHVLIDAHCVWPKSYFVALKLISNVYVTIGNDAFDLMDIKINSDWKFNNPNYDGDIAIAVLFNPVTFSDTVQPICLPEQNAGTLIRPDGLVTGINNIDNTNVRRRVTVEKNDVCFQHFPTRVQKASPRTFCVKWQGEDLEIANGFSGSYLHNSDDVWLIQGIETETFVQKNDCDIQKHSIFTNVAHYIDWIQNIVKRDTEQVWKDIELKCTFKRNFEGLYGCEVENLIINSPNVRIASISGLHEDNMDNSAVEYVWIKDSQTSHLPRFDAGIFFPHLIKYLITNSGLKFISRDDFSGMPKLETLDLSHNELKEIPEDTLYDLNELVDLYIENNQFKNLPENLLSHAPAFQRFKATNNTLEILPANFFKANHALKILSLDNNKLHKIFVDFRPFRNLKKIDLLNNRCISTNFNDWRRYKSVLIVQKEIESACV</sequence>
<comment type="similarity">
    <text evidence="3">Belongs to the peptidase S1 family. CLIP subfamily.</text>
</comment>
<evidence type="ECO:0000313" key="6">
    <source>
        <dbReference type="EMBL" id="CRK96377.1"/>
    </source>
</evidence>
<proteinExistence type="inferred from homology"/>
<dbReference type="SUPFAM" id="SSF50494">
    <property type="entry name" value="Trypsin-like serine proteases"/>
    <property type="match status" value="1"/>
</dbReference>
<evidence type="ECO:0000313" key="7">
    <source>
        <dbReference type="Proteomes" id="UP000183832"/>
    </source>
</evidence>
<dbReference type="EMBL" id="CVRI01000043">
    <property type="protein sequence ID" value="CRK96377.1"/>
    <property type="molecule type" value="Genomic_DNA"/>
</dbReference>
<keyword evidence="4" id="KW-0732">Signal</keyword>
<evidence type="ECO:0000256" key="2">
    <source>
        <dbReference type="ARBA" id="ARBA00022737"/>
    </source>
</evidence>
<dbReference type="InterPro" id="IPR009003">
    <property type="entry name" value="Peptidase_S1_PA"/>
</dbReference>
<dbReference type="InterPro" id="IPR043504">
    <property type="entry name" value="Peptidase_S1_PA_chymotrypsin"/>
</dbReference>
<evidence type="ECO:0000256" key="1">
    <source>
        <dbReference type="ARBA" id="ARBA00022614"/>
    </source>
</evidence>
<dbReference type="GO" id="GO:0004252">
    <property type="term" value="F:serine-type endopeptidase activity"/>
    <property type="evidence" value="ECO:0007669"/>
    <property type="project" value="InterPro"/>
</dbReference>
<dbReference type="Pfam" id="PF00089">
    <property type="entry name" value="Trypsin"/>
    <property type="match status" value="1"/>
</dbReference>
<name>A0A1J1ID54_9DIPT</name>
<feature type="chain" id="PRO_5012927145" evidence="4">
    <location>
        <begin position="21"/>
        <end position="492"/>
    </location>
</feature>
<gene>
    <name evidence="6" type="ORF">CLUMA_CG009794</name>
</gene>
<keyword evidence="7" id="KW-1185">Reference proteome</keyword>
<evidence type="ECO:0000259" key="5">
    <source>
        <dbReference type="PROSITE" id="PS50240"/>
    </source>
</evidence>
<dbReference type="STRING" id="568069.A0A1J1ID54"/>
<evidence type="ECO:0000256" key="4">
    <source>
        <dbReference type="SAM" id="SignalP"/>
    </source>
</evidence>
<dbReference type="PANTHER" id="PTHR24260">
    <property type="match status" value="1"/>
</dbReference>
<dbReference type="SMART" id="SM00020">
    <property type="entry name" value="Tryp_SPc"/>
    <property type="match status" value="1"/>
</dbReference>
<evidence type="ECO:0000256" key="3">
    <source>
        <dbReference type="ARBA" id="ARBA00024195"/>
    </source>
</evidence>
<dbReference type="Proteomes" id="UP000183832">
    <property type="component" value="Unassembled WGS sequence"/>
</dbReference>
<dbReference type="AlphaFoldDB" id="A0A1J1ID54"/>
<dbReference type="InterPro" id="IPR001611">
    <property type="entry name" value="Leu-rich_rpt"/>
</dbReference>
<dbReference type="SUPFAM" id="SSF52058">
    <property type="entry name" value="L domain-like"/>
    <property type="match status" value="1"/>
</dbReference>
<dbReference type="PROSITE" id="PS50240">
    <property type="entry name" value="TRYPSIN_DOM"/>
    <property type="match status" value="1"/>
</dbReference>